<comment type="caution">
    <text evidence="2">The sequence shown here is derived from an EMBL/GenBank/DDBJ whole genome shotgun (WGS) entry which is preliminary data.</text>
</comment>
<gene>
    <name evidence="2" type="ORF">NPX13_g6593</name>
</gene>
<dbReference type="VEuPathDB" id="FungiDB:F4678DRAFT_482921"/>
<dbReference type="InterPro" id="IPR046670">
    <property type="entry name" value="DUF6540"/>
</dbReference>
<dbReference type="EMBL" id="JANPWZ010001185">
    <property type="protein sequence ID" value="KAJ3567944.1"/>
    <property type="molecule type" value="Genomic_DNA"/>
</dbReference>
<feature type="compositionally biased region" description="Pro residues" evidence="1">
    <location>
        <begin position="1"/>
        <end position="16"/>
    </location>
</feature>
<dbReference type="AlphaFoldDB" id="A0A9W8NBJ9"/>
<keyword evidence="3" id="KW-1185">Reference proteome</keyword>
<dbReference type="Pfam" id="PF20174">
    <property type="entry name" value="DUF6540"/>
    <property type="match status" value="1"/>
</dbReference>
<feature type="compositionally biased region" description="Pro residues" evidence="1">
    <location>
        <begin position="29"/>
        <end position="38"/>
    </location>
</feature>
<organism evidence="2 3">
    <name type="scientific">Xylaria arbuscula</name>
    <dbReference type="NCBI Taxonomy" id="114810"/>
    <lineage>
        <taxon>Eukaryota</taxon>
        <taxon>Fungi</taxon>
        <taxon>Dikarya</taxon>
        <taxon>Ascomycota</taxon>
        <taxon>Pezizomycotina</taxon>
        <taxon>Sordariomycetes</taxon>
        <taxon>Xylariomycetidae</taxon>
        <taxon>Xylariales</taxon>
        <taxon>Xylariaceae</taxon>
        <taxon>Xylaria</taxon>
    </lineage>
</organism>
<evidence type="ECO:0000313" key="3">
    <source>
        <dbReference type="Proteomes" id="UP001148614"/>
    </source>
</evidence>
<dbReference type="Proteomes" id="UP001148614">
    <property type="component" value="Unassembled WGS sequence"/>
</dbReference>
<name>A0A9W8NBJ9_9PEZI</name>
<protein>
    <submittedName>
        <fullName evidence="2">Uncharacterized protein</fullName>
    </submittedName>
</protein>
<feature type="region of interest" description="Disordered" evidence="1">
    <location>
        <begin position="1"/>
        <end position="38"/>
    </location>
</feature>
<proteinExistence type="predicted"/>
<accession>A0A9W8NBJ9</accession>
<reference evidence="2" key="1">
    <citation type="submission" date="2022-07" db="EMBL/GenBank/DDBJ databases">
        <title>Genome Sequence of Xylaria arbuscula.</title>
        <authorList>
            <person name="Buettner E."/>
        </authorList>
    </citation>
    <scope>NUCLEOTIDE SEQUENCE</scope>
    <source>
        <strain evidence="2">VT107</strain>
    </source>
</reference>
<evidence type="ECO:0000313" key="2">
    <source>
        <dbReference type="EMBL" id="KAJ3567944.1"/>
    </source>
</evidence>
<evidence type="ECO:0000256" key="1">
    <source>
        <dbReference type="SAM" id="MobiDB-lite"/>
    </source>
</evidence>
<sequence length="200" mass="21921">MPPSIPQPPPPPPAPLPLSSKNVAATTPAPKPPNVTPTGPPGAFLVELLIFNGFPFKDHWAYWMSSRGNPNVGTKVHATGDVRNGFKLEAQRSLDFDLESYRPTTRIPLQWVDGEYFDEKAMFNNGILKFDDRPVCAFEASAYKVEAPAKSLNAASDSDSSGKKITQRDCQTWIVESADQLARDGIFSSEVVSYLLAIKQ</sequence>